<dbReference type="Pfam" id="PF14691">
    <property type="entry name" value="Fer4_20"/>
    <property type="match status" value="1"/>
</dbReference>
<dbReference type="EMBL" id="JAOQJX010000007">
    <property type="protein sequence ID" value="MCU6747228.1"/>
    <property type="molecule type" value="Genomic_DNA"/>
</dbReference>
<evidence type="ECO:0000259" key="4">
    <source>
        <dbReference type="PROSITE" id="PS51379"/>
    </source>
</evidence>
<protein>
    <submittedName>
        <fullName evidence="5">Selenate reductase subunit YgfK</fullName>
    </submittedName>
</protein>
<dbReference type="Gene3D" id="3.50.50.60">
    <property type="entry name" value="FAD/NAD(P)-binding domain"/>
    <property type="match status" value="2"/>
</dbReference>
<keyword evidence="1" id="KW-0479">Metal-binding</keyword>
<dbReference type="PRINTS" id="PR00419">
    <property type="entry name" value="ADXRDTASE"/>
</dbReference>
<comment type="caution">
    <text evidence="5">The sequence shown here is derived from an EMBL/GenBank/DDBJ whole genome shotgun (WGS) entry which is preliminary data.</text>
</comment>
<keyword evidence="2" id="KW-0408">Iron</keyword>
<dbReference type="PROSITE" id="PS51379">
    <property type="entry name" value="4FE4S_FER_2"/>
    <property type="match status" value="1"/>
</dbReference>
<sequence length="997" mass="110841">MSDIMRPMAFDQLLNWILTEKKQSGTVFGEHHPYHADAKYNRTLFGRPLETPVGPAAGPHTQLTQNIVAAYYTGSRFFELKTVQVMDGAELSACVNKPCIKADDECYNCEWSTELYVSEAMEEYIKAWFLLKVLSKEFALGSMDGFQFNISVGYDLEGIKSEKIDRFLNTMQHAQGSAIFKECKSYLLEHVDLFAHVTKEDIEGISGDICNSVTISTLHGCPPQEIEKIAMYLITEKGFHTFIKCNPTLLGYEYARKTMDEMGYDYVAFGDFHFLDDLQYEDAVPMLTRLMKVCEERNLEFGVKITNTFPVDVKQKELPSEEMYMSGKSLYPLSISLAAKLAEEFDGKLRISYSGGADYHNIKGIVEAGIWPVTVATTLLKPGGYDRMTQIASLLQKEGDIFEKVNAEATSRLAEEAKTSPYHVKAVKPLPSRKMKKQVPLLDCFVAPCKEGCPIHQDIPAYLQLVKEEKYEEAMEVITEKNPLPFITGTICAHPCMGKCTRNFYEDPVHIRTMKLAAAKNGYDALFEKIQTPAITKEGKAAVVGGGPAGMAAAYFLRRAGMSVTLFEKTGSLGGVVRHVIPEFRIPAEAIDKDHALLEKMGVDICLHTEIDSVETLKKQGYTSVLLAVGAYEPGVLKLEAGETVNALEFLARFKETEGNIDIGKNVVVIGGGNTAMDTARAAKRAKGVEHAYLVYRRTKRYMPADEEELLLAVEDGVEFMELLSPVKLEDKRLFCDIMKLGDFDSSGRRSVIPTGEQKVIPADTVIAAVGEKVPSAFYEANGIRVNERGRAFVNEETLETSISGVYVIGDGLYGPATVVEGIRDGRKAAEAIIGAALCKETDIKIAETVVYERKGNLSDLHSDKEESGRCLSCSTICENCVEVCPNRANLSIRVPGMEKHQIIHVDYMCNECGNCRSFCPYDSAPYLDKFTLFADEKDMADSKNQGFAVLDREKIKCAVRFMGETLIWTKGEKTHIPEALLKLMEAVCTDYAYLLR</sequence>
<organism evidence="5 6">
    <name type="scientific">Faecalicatena acetigenes</name>
    <dbReference type="NCBI Taxonomy" id="2981790"/>
    <lineage>
        <taxon>Bacteria</taxon>
        <taxon>Bacillati</taxon>
        <taxon>Bacillota</taxon>
        <taxon>Clostridia</taxon>
        <taxon>Lachnospirales</taxon>
        <taxon>Lachnospiraceae</taxon>
        <taxon>Faecalicatena</taxon>
    </lineage>
</organism>
<keyword evidence="3" id="KW-0411">Iron-sulfur</keyword>
<dbReference type="SUPFAM" id="SSF51395">
    <property type="entry name" value="FMN-linked oxidoreductases"/>
    <property type="match status" value="1"/>
</dbReference>
<dbReference type="PANTHER" id="PTHR42783:SF3">
    <property type="entry name" value="GLUTAMATE SYNTHASE [NADPH] SMALL CHAIN-RELATED"/>
    <property type="match status" value="1"/>
</dbReference>
<evidence type="ECO:0000256" key="3">
    <source>
        <dbReference type="ARBA" id="ARBA00023014"/>
    </source>
</evidence>
<dbReference type="InterPro" id="IPR017896">
    <property type="entry name" value="4Fe4S_Fe-S-bd"/>
</dbReference>
<keyword evidence="6" id="KW-1185">Reference proteome</keyword>
<dbReference type="PROSITE" id="PS00198">
    <property type="entry name" value="4FE4S_FER_1"/>
    <property type="match status" value="1"/>
</dbReference>
<dbReference type="Proteomes" id="UP001652394">
    <property type="component" value="Unassembled WGS sequence"/>
</dbReference>
<dbReference type="InterPro" id="IPR036188">
    <property type="entry name" value="FAD/NAD-bd_sf"/>
</dbReference>
<dbReference type="InterPro" id="IPR009051">
    <property type="entry name" value="Helical_ferredxn"/>
</dbReference>
<evidence type="ECO:0000256" key="2">
    <source>
        <dbReference type="ARBA" id="ARBA00023004"/>
    </source>
</evidence>
<dbReference type="RefSeq" id="WP_059070130.1">
    <property type="nucleotide sequence ID" value="NZ_JAOQJX010000007.1"/>
</dbReference>
<dbReference type="Pfam" id="PF07992">
    <property type="entry name" value="Pyr_redox_2"/>
    <property type="match status" value="1"/>
</dbReference>
<dbReference type="PANTHER" id="PTHR42783">
    <property type="entry name" value="GLUTAMATE SYNTHASE [NADPH] SMALL CHAIN"/>
    <property type="match status" value="1"/>
</dbReference>
<feature type="domain" description="4Fe-4S ferredoxin-type" evidence="4">
    <location>
        <begin position="902"/>
        <end position="930"/>
    </location>
</feature>
<evidence type="ECO:0000313" key="5">
    <source>
        <dbReference type="EMBL" id="MCU6747228.1"/>
    </source>
</evidence>
<dbReference type="InterPro" id="IPR023753">
    <property type="entry name" value="FAD/NAD-binding_dom"/>
</dbReference>
<accession>A0ABT2TAC4</accession>
<proteinExistence type="predicted"/>
<dbReference type="InterPro" id="IPR017701">
    <property type="entry name" value="Se_rdtase_YgfK"/>
</dbReference>
<reference evidence="5 6" key="1">
    <citation type="journal article" date="2021" name="ISME Commun">
        <title>Automated analysis of genomic sequences facilitates high-throughput and comprehensive description of bacteria.</title>
        <authorList>
            <person name="Hitch T.C.A."/>
        </authorList>
    </citation>
    <scope>NUCLEOTIDE SEQUENCE [LARGE SCALE GENOMIC DNA]</scope>
    <source>
        <strain evidence="5 6">H2_18</strain>
    </source>
</reference>
<name>A0ABT2TAC4_9FIRM</name>
<evidence type="ECO:0000313" key="6">
    <source>
        <dbReference type="Proteomes" id="UP001652394"/>
    </source>
</evidence>
<dbReference type="SUPFAM" id="SSF51971">
    <property type="entry name" value="Nucleotide-binding domain"/>
    <property type="match status" value="2"/>
</dbReference>
<dbReference type="NCBIfam" id="TIGR03315">
    <property type="entry name" value="Se_ygfK"/>
    <property type="match status" value="1"/>
</dbReference>
<dbReference type="InterPro" id="IPR028261">
    <property type="entry name" value="DPD_II"/>
</dbReference>
<dbReference type="SUPFAM" id="SSF46548">
    <property type="entry name" value="alpha-helical ferredoxin"/>
    <property type="match status" value="2"/>
</dbReference>
<dbReference type="InterPro" id="IPR017900">
    <property type="entry name" value="4Fe4S_Fe_S_CS"/>
</dbReference>
<gene>
    <name evidence="5" type="primary">ygfK</name>
    <name evidence="5" type="ORF">OCV51_06110</name>
</gene>
<dbReference type="Gene3D" id="1.10.1060.10">
    <property type="entry name" value="Alpha-helical ferredoxin"/>
    <property type="match status" value="1"/>
</dbReference>
<evidence type="ECO:0000256" key="1">
    <source>
        <dbReference type="ARBA" id="ARBA00022723"/>
    </source>
</evidence>